<feature type="signal peptide" evidence="1">
    <location>
        <begin position="1"/>
        <end position="16"/>
    </location>
</feature>
<keyword evidence="3" id="KW-1185">Reference proteome</keyword>
<organism evidence="2 3">
    <name type="scientific">Monilinia fructicola</name>
    <name type="common">Brown rot fungus</name>
    <name type="synonym">Ciboria fructicola</name>
    <dbReference type="NCBI Taxonomy" id="38448"/>
    <lineage>
        <taxon>Eukaryota</taxon>
        <taxon>Fungi</taxon>
        <taxon>Dikarya</taxon>
        <taxon>Ascomycota</taxon>
        <taxon>Pezizomycotina</taxon>
        <taxon>Leotiomycetes</taxon>
        <taxon>Helotiales</taxon>
        <taxon>Sclerotiniaceae</taxon>
        <taxon>Monilinia</taxon>
    </lineage>
</organism>
<evidence type="ECO:0000313" key="2">
    <source>
        <dbReference type="EMBL" id="KAA8567068.1"/>
    </source>
</evidence>
<gene>
    <name evidence="2" type="ORF">EYC84_010143</name>
</gene>
<reference evidence="2 3" key="1">
    <citation type="submission" date="2019-06" db="EMBL/GenBank/DDBJ databases">
        <title>Genome Sequence of the Brown Rot Fungal Pathogen Monilinia fructicola.</title>
        <authorList>
            <person name="De Miccolis Angelini R.M."/>
            <person name="Landi L."/>
            <person name="Abate D."/>
            <person name="Pollastro S."/>
            <person name="Romanazzi G."/>
            <person name="Faretra F."/>
        </authorList>
    </citation>
    <scope>NUCLEOTIDE SEQUENCE [LARGE SCALE GENOMIC DNA]</scope>
    <source>
        <strain evidence="2 3">Mfrc123</strain>
    </source>
</reference>
<keyword evidence="1" id="KW-0732">Signal</keyword>
<sequence>MHQGLLHLIVSRSSWRLFLLQSLVIGYEGSGQKANGIHVLDASNTAFPVFAFLFPMHACLDGYVMYKGILLWVSIQYILRLHDVYAWLEGWKDKEKWNGRKGNTILGVWFTGDIFLYSGMIPRRAELYDSIWAGTFVRNR</sequence>
<dbReference type="Proteomes" id="UP000322873">
    <property type="component" value="Unassembled WGS sequence"/>
</dbReference>
<protein>
    <submittedName>
        <fullName evidence="2">Uncharacterized protein</fullName>
    </submittedName>
</protein>
<feature type="chain" id="PRO_5024312297" evidence="1">
    <location>
        <begin position="17"/>
        <end position="140"/>
    </location>
</feature>
<accession>A0A5M9JBT6</accession>
<evidence type="ECO:0000313" key="3">
    <source>
        <dbReference type="Proteomes" id="UP000322873"/>
    </source>
</evidence>
<dbReference type="EMBL" id="VICG01000011">
    <property type="protein sequence ID" value="KAA8567068.1"/>
    <property type="molecule type" value="Genomic_DNA"/>
</dbReference>
<proteinExistence type="predicted"/>
<dbReference type="AlphaFoldDB" id="A0A5M9JBT6"/>
<evidence type="ECO:0000256" key="1">
    <source>
        <dbReference type="SAM" id="SignalP"/>
    </source>
</evidence>
<name>A0A5M9JBT6_MONFR</name>
<comment type="caution">
    <text evidence="2">The sequence shown here is derived from an EMBL/GenBank/DDBJ whole genome shotgun (WGS) entry which is preliminary data.</text>
</comment>